<proteinExistence type="predicted"/>
<dbReference type="Proteomes" id="UP001227268">
    <property type="component" value="Unassembled WGS sequence"/>
</dbReference>
<gene>
    <name evidence="1" type="ORF">QFC21_006586</name>
</gene>
<accession>A0ACC2V2D7</accession>
<evidence type="ECO:0000313" key="2">
    <source>
        <dbReference type="Proteomes" id="UP001227268"/>
    </source>
</evidence>
<protein>
    <submittedName>
        <fullName evidence="1">Uncharacterized protein</fullName>
    </submittedName>
</protein>
<comment type="caution">
    <text evidence="1">The sequence shown here is derived from an EMBL/GenBank/DDBJ whole genome shotgun (WGS) entry which is preliminary data.</text>
</comment>
<sequence length="976" mass="102551">MEENSRKRENLRVSGVAGGSMEGEGMLETRKGQLSIGGGGMRRNDGIRSSDHAQAETMETSPTFGSNAGHRSLRQSTILSAIFLSLLPLPAAAYPQSRNKGSRRDRKRSSDPPSVRRRDEGDGLTESARNLRMEAGWEGKRRYHSLGDVNEEWAENGDVDVNLNYKREGVERQIQTSEQTSDPLPTKTLYARAGTSETSTATATSTTFPIPVPVTVLPYKMTMNSDGLWTTVNGGWTLYGRASVNRTHNALANADDGDGDGYDITTTLPIGWGQDSVRGNLYAVPLIVVASVCLASLFIVFVIVVVISRAKVKRKVERRKRREAAREKKERRERRLTARAIETAGGDEPDVTQGIRRPSVVSATTVSTGRRSRGRFGSASSMTDSEDDQDGNATPRQSGSLSTLRQAKLAAAAAAADLTIAQQHGVFVSTGRAGKAKKRFGWTSAVHAGAANSAAAGGVGTARLGDPRRVWGWKKGLRRRGNRATSEGGTQRRGTEADVLTDDGGTGAHSTAVELSQTPTTELPLSATAISPANLLPELAAGTEAQQNAETTAIGGNSVPLASRAGSVETARDQVQGPSVSAFPPAYYQAPSAPSNAPSVLNGRVTNVGPSARAMEKRAMPTGREDGDYFPAPTTEEQEQAVDIAYNRNLGLAPFRNGDTSLGGSTVPPLVGHSNGMQVVPAGSSGHVATDDKQVLERLRMAGSAPLPGDSAGAEVDAPVTHRNSQHSLGSPSTATQDLTENHINAALQASAPELLVDEDGFERLDDGLLPPDDSMLAEHSQMNGTAMTSRSGTSAFPLPPAPIAQHSLAYAQPSAPLGMHPSSPLSALGLAGVPSAPSAPFEIPEDEEEYGRPGGSSGMAVPSAPLLFNDGETDDANMLGPSEMPSDTTNGTVTPMRPSAPPRRFTVPHRTLGVDLPADLAATATTTAAMAPPITAPPAFSNPESSSPVSLQGNDGNGSSAGSMAHVRFLPRYEP</sequence>
<reference evidence="1" key="1">
    <citation type="submission" date="2023-04" db="EMBL/GenBank/DDBJ databases">
        <title>Draft Genome sequencing of Naganishia species isolated from polar environments using Oxford Nanopore Technology.</title>
        <authorList>
            <person name="Leo P."/>
            <person name="Venkateswaran K."/>
        </authorList>
    </citation>
    <scope>NUCLEOTIDE SEQUENCE</scope>
    <source>
        <strain evidence="1">MNA-CCFEE 5423</strain>
    </source>
</reference>
<dbReference type="EMBL" id="JASBWT010000033">
    <property type="protein sequence ID" value="KAJ9093090.1"/>
    <property type="molecule type" value="Genomic_DNA"/>
</dbReference>
<evidence type="ECO:0000313" key="1">
    <source>
        <dbReference type="EMBL" id="KAJ9093090.1"/>
    </source>
</evidence>
<name>A0ACC2V2D7_9TREE</name>
<organism evidence="1 2">
    <name type="scientific">Naganishia friedmannii</name>
    <dbReference type="NCBI Taxonomy" id="89922"/>
    <lineage>
        <taxon>Eukaryota</taxon>
        <taxon>Fungi</taxon>
        <taxon>Dikarya</taxon>
        <taxon>Basidiomycota</taxon>
        <taxon>Agaricomycotina</taxon>
        <taxon>Tremellomycetes</taxon>
        <taxon>Filobasidiales</taxon>
        <taxon>Filobasidiaceae</taxon>
        <taxon>Naganishia</taxon>
    </lineage>
</organism>
<keyword evidence="2" id="KW-1185">Reference proteome</keyword>